<dbReference type="SUPFAM" id="SSF54637">
    <property type="entry name" value="Thioesterase/thiol ester dehydrase-isomerase"/>
    <property type="match status" value="1"/>
</dbReference>
<reference evidence="4" key="1">
    <citation type="submission" date="2016-10" db="EMBL/GenBank/DDBJ databases">
        <authorList>
            <person name="Varghese N."/>
            <person name="Submissions S."/>
        </authorList>
    </citation>
    <scope>NUCLEOTIDE SEQUENCE [LARGE SCALE GENOMIC DNA]</scope>
    <source>
        <strain evidence="4">DSM 44675</strain>
    </source>
</reference>
<evidence type="ECO:0000256" key="1">
    <source>
        <dbReference type="HAMAP-Rule" id="MF_00799"/>
    </source>
</evidence>
<accession>A0A1H7JNX1</accession>
<dbReference type="HAMAP" id="MF_00799">
    <property type="entry name" value="UPF0336"/>
    <property type="match status" value="1"/>
</dbReference>
<dbReference type="EMBL" id="FOAW01000003">
    <property type="protein sequence ID" value="SEK76026.1"/>
    <property type="molecule type" value="Genomic_DNA"/>
</dbReference>
<dbReference type="GO" id="GO:0006633">
    <property type="term" value="P:fatty acid biosynthetic process"/>
    <property type="evidence" value="ECO:0007669"/>
    <property type="project" value="TreeGrafter"/>
</dbReference>
<protein>
    <recommendedName>
        <fullName evidence="1">UPF0336 protein SAMN05444583_103242</fullName>
    </recommendedName>
</protein>
<keyword evidence="4" id="KW-1185">Reference proteome</keyword>
<dbReference type="InterPro" id="IPR054849">
    <property type="entry name" value="UPF0336_fam"/>
</dbReference>
<organism evidence="3 4">
    <name type="scientific">Rhodococcus maanshanensis</name>
    <dbReference type="NCBI Taxonomy" id="183556"/>
    <lineage>
        <taxon>Bacteria</taxon>
        <taxon>Bacillati</taxon>
        <taxon>Actinomycetota</taxon>
        <taxon>Actinomycetes</taxon>
        <taxon>Mycobacteriales</taxon>
        <taxon>Nocardiaceae</taxon>
        <taxon>Rhodococcus</taxon>
    </lineage>
</organism>
<evidence type="ECO:0000259" key="2">
    <source>
        <dbReference type="Pfam" id="PF13452"/>
    </source>
</evidence>
<evidence type="ECO:0000313" key="4">
    <source>
        <dbReference type="Proteomes" id="UP000198677"/>
    </source>
</evidence>
<dbReference type="InterPro" id="IPR039569">
    <property type="entry name" value="FAS1-like_DH_region"/>
</dbReference>
<sequence>MKLSSDLVGLHHRFSDYYEVGREKVREYARAVKSDDPVYRDEAAAKKIGYDTLVAPLTFIAVFGFLAQEEFFKALDVELDLSRVLHTDQRLVFHRPIKVGDRLYCDVYVDSIRTMGGSDIVVTRNEITDQDGQLVQTTYTTLVGRHAEEGE</sequence>
<dbReference type="OrthoDB" id="5415111at2"/>
<feature type="domain" description="FAS1-like dehydratase" evidence="2">
    <location>
        <begin position="15"/>
        <end position="137"/>
    </location>
</feature>
<dbReference type="CDD" id="cd03441">
    <property type="entry name" value="R_hydratase_like"/>
    <property type="match status" value="1"/>
</dbReference>
<gene>
    <name evidence="3" type="ORF">SAMN05444583_103242</name>
</gene>
<dbReference type="InterPro" id="IPR016709">
    <property type="entry name" value="HadA-like"/>
</dbReference>
<dbReference type="NCBIfam" id="NF040624">
    <property type="entry name" value="HadA"/>
    <property type="match status" value="1"/>
</dbReference>
<proteinExistence type="inferred from homology"/>
<name>A0A1H7JNX1_9NOCA</name>
<dbReference type="InterPro" id="IPR050965">
    <property type="entry name" value="UPF0336/Enoyl-CoA_hydratase"/>
</dbReference>
<dbReference type="RefSeq" id="WP_027500668.1">
    <property type="nucleotide sequence ID" value="NZ_FOAW01000003.1"/>
</dbReference>
<dbReference type="GO" id="GO:0019171">
    <property type="term" value="F:(3R)-hydroxyacyl-[acyl-carrier-protein] dehydratase activity"/>
    <property type="evidence" value="ECO:0007669"/>
    <property type="project" value="TreeGrafter"/>
</dbReference>
<dbReference type="PANTHER" id="PTHR43437:SF3">
    <property type="entry name" value="HYDROXYACYL-THIOESTER DEHYDRATASE TYPE 2, MITOCHONDRIAL"/>
    <property type="match status" value="1"/>
</dbReference>
<dbReference type="InterPro" id="IPR029069">
    <property type="entry name" value="HotDog_dom_sf"/>
</dbReference>
<comment type="similarity">
    <text evidence="1">Belongs to the UPF0336 family.</text>
</comment>
<dbReference type="Pfam" id="PF13452">
    <property type="entry name" value="FAS1_DH_region"/>
    <property type="match status" value="1"/>
</dbReference>
<dbReference type="AlphaFoldDB" id="A0A1H7JNX1"/>
<dbReference type="PIRSF" id="PIRSF018072">
    <property type="entry name" value="UCP018072"/>
    <property type="match status" value="1"/>
</dbReference>
<dbReference type="PANTHER" id="PTHR43437">
    <property type="entry name" value="HYDROXYACYL-THIOESTER DEHYDRATASE TYPE 2, MITOCHONDRIAL-RELATED"/>
    <property type="match status" value="1"/>
</dbReference>
<evidence type="ECO:0000313" key="3">
    <source>
        <dbReference type="EMBL" id="SEK76026.1"/>
    </source>
</evidence>
<dbReference type="Gene3D" id="3.10.129.10">
    <property type="entry name" value="Hotdog Thioesterase"/>
    <property type="match status" value="1"/>
</dbReference>
<dbReference type="Proteomes" id="UP000198677">
    <property type="component" value="Unassembled WGS sequence"/>
</dbReference>